<comment type="caution">
    <text evidence="2">The sequence shown here is derived from an EMBL/GenBank/DDBJ whole genome shotgun (WGS) entry which is preliminary data.</text>
</comment>
<dbReference type="SUPFAM" id="SSF48371">
    <property type="entry name" value="ARM repeat"/>
    <property type="match status" value="1"/>
</dbReference>
<proteinExistence type="predicted"/>
<dbReference type="EMBL" id="LXWW01000013">
    <property type="protein sequence ID" value="OAO17890.1"/>
    <property type="molecule type" value="Genomic_DNA"/>
</dbReference>
<dbReference type="InterPro" id="IPR016024">
    <property type="entry name" value="ARM-type_fold"/>
</dbReference>
<reference evidence="2 3" key="1">
    <citation type="submission" date="2016-05" db="EMBL/GenBank/DDBJ databases">
        <title>Nuclear genome of Blastocystis sp. subtype 1 NandII.</title>
        <authorList>
            <person name="Gentekaki E."/>
            <person name="Curtis B."/>
            <person name="Stairs C."/>
            <person name="Eme L."/>
            <person name="Herman E."/>
            <person name="Klimes V."/>
            <person name="Arias M.C."/>
            <person name="Elias M."/>
            <person name="Hilliou F."/>
            <person name="Klute M."/>
            <person name="Malik S.-B."/>
            <person name="Pightling A."/>
            <person name="Rachubinski R."/>
            <person name="Salas D."/>
            <person name="Schlacht A."/>
            <person name="Suga H."/>
            <person name="Archibald J."/>
            <person name="Ball S.G."/>
            <person name="Clark G."/>
            <person name="Dacks J."/>
            <person name="Van Der Giezen M."/>
            <person name="Tsaousis A."/>
            <person name="Roger A."/>
        </authorList>
    </citation>
    <scope>NUCLEOTIDE SEQUENCE [LARGE SCALE GENOMIC DNA]</scope>
    <source>
        <strain evidence="3">ATCC 50177 / NandII</strain>
    </source>
</reference>
<feature type="compositionally biased region" description="Low complexity" evidence="1">
    <location>
        <begin position="761"/>
        <end position="778"/>
    </location>
</feature>
<feature type="region of interest" description="Disordered" evidence="1">
    <location>
        <begin position="759"/>
        <end position="819"/>
    </location>
</feature>
<organism evidence="2 3">
    <name type="scientific">Blastocystis sp. subtype 1 (strain ATCC 50177 / NandII)</name>
    <dbReference type="NCBI Taxonomy" id="478820"/>
    <lineage>
        <taxon>Eukaryota</taxon>
        <taxon>Sar</taxon>
        <taxon>Stramenopiles</taxon>
        <taxon>Bigyra</taxon>
        <taxon>Opalozoa</taxon>
        <taxon>Opalinata</taxon>
        <taxon>Blastocystidae</taxon>
        <taxon>Blastocystis</taxon>
    </lineage>
</organism>
<evidence type="ECO:0000313" key="2">
    <source>
        <dbReference type="EMBL" id="OAO17890.1"/>
    </source>
</evidence>
<name>A0A196SLF4_BLAHN</name>
<evidence type="ECO:0000256" key="1">
    <source>
        <dbReference type="SAM" id="MobiDB-lite"/>
    </source>
</evidence>
<feature type="compositionally biased region" description="Polar residues" evidence="1">
    <location>
        <begin position="779"/>
        <end position="819"/>
    </location>
</feature>
<feature type="compositionally biased region" description="Polar residues" evidence="1">
    <location>
        <begin position="470"/>
        <end position="489"/>
    </location>
</feature>
<keyword evidence="3" id="KW-1185">Reference proteome</keyword>
<accession>A0A196SLF4</accession>
<dbReference type="Proteomes" id="UP000078348">
    <property type="component" value="Unassembled WGS sequence"/>
</dbReference>
<feature type="region of interest" description="Disordered" evidence="1">
    <location>
        <begin position="854"/>
        <end position="874"/>
    </location>
</feature>
<protein>
    <submittedName>
        <fullName evidence="2">Uncharacterized protein</fullName>
    </submittedName>
</protein>
<feature type="region of interest" description="Disordered" evidence="1">
    <location>
        <begin position="470"/>
        <end position="495"/>
    </location>
</feature>
<sequence length="1295" mass="144039">MNAIALSSKEDVPESPDQLIESIQSLSIRFPEFGELLRQAKRWKWKTIQSCYHSIVEAIQRPHSFAVDGELSYQVVRSFIDCLPFCDDYRENDPYGFLCSILQTLPITEDLVFRLYVFFCYSTAFDDDASVRRLLESLSKRLSLDQLSSIEVALSKDKDISQQIGYGSILSHLHCFLEESCQRSTNNQYDVYAAVVKELNEALAEKAVMASQKQLHILKTLSSTLASVSRVEPQPSVSAVLRALKQLLASSSTDVQLQALGCIKRLLELNAALQSFDDLKTPLLTLTSSYSLRIRSASYDVLSLCVPSASAFAVVDLSLRMQPFTPAGKDLKAFREDVSQCICALQWLHRHRGAIQCKSSTRTAALLRKLVAAYDQPRECTPLITDVIEAMQPTAKELKAALHDQKRCTMLRCIEQFPALLCVDDFPALKQTNTPFNGLSPLLPQASTPRVGATQVFNFANVVSASTQSVSPSIHRTPSDGNHTSSAVSKRNGREKGVTVSYVDCSSRKTVLSRVGRLVPEKKLEELFPRDEKGAVDDAVYAEIKGLLASGWSFSGNRLFADADFFCSYLCYRLLALTSEQELDNALQCVALLCDYCRAEWPLTDVECKLLLLGLLFHNAQLAVLPVIERVMAACRTETFVDVFYSLCHSILCRRGELASIYAPQLVQILLGGVGLLDVLADNDTFCSFSHSKYVQMIVSFANCPAEAVRAEGCRMIQHYVGLGRELKGRASEKDLRVRMFNFSVDTAFPASPLDSPLNASFTSSSSSATRSSSNTGSEQASLLTANNSFLSNEDTSPSRNLRDTLPTTARDTLPTTVRDTLPTTVRDTLPTIARDTLPTTPCDASRTTLVSSEVGTATQHKPCRDTEEDLSDGAESSDSLVEVTLYHNSDASVLEVARRSTWQPNSDLRRADSLMEESDDELLAPTRESEALVLGEEDAIAARLRRMERVFYVMMHMYQTSSYLIVLQRRYTALYRQFLEELDALRACLVGADAGDALSGASAMVDEFLNFEPYILSSFFKLLLLCCRNYYAIPDRTDAFQVVFPRLQQAILDLKAEYQRVRGKTCQGEVKAEQEAMLVQIAEDAMTLQERLQSAAVEEVCLRHEAPELLNFIRALVEMVSVLSNSGCAHDLAGRVDLYTLFYIASTFFLALEHSQTRLNIVDPIYAFLWKVLTSVDAVVAYVCLFDFVRMHGVVDCAQPWDDENVAFVANLIAAFHENNLKGAMPYSSSKLEGLKRCFKNVLGYLLVGPIRVVCQEIYEYICNLEAKEPNHDDYIGNEASGGRCTVFMKVNQG</sequence>
<gene>
    <name evidence="2" type="ORF">AV274_0346</name>
</gene>
<evidence type="ECO:0000313" key="3">
    <source>
        <dbReference type="Proteomes" id="UP000078348"/>
    </source>
</evidence>